<reference evidence="1 2" key="1">
    <citation type="journal article" date="2015" name="Genome Announc.">
        <title>Draft Genome Sequence of Burkholderia sp. Strain PML1(12), an Ectomycorrhizosphere-Inhabiting Bacterium with Effective Mineral-Weathering Ability.</title>
        <authorList>
            <person name="Uroz S."/>
            <person name="Oger P."/>
        </authorList>
    </citation>
    <scope>NUCLEOTIDE SEQUENCE [LARGE SCALE GENOMIC DNA]</scope>
    <source>
        <strain evidence="2">PML1(12)</strain>
    </source>
</reference>
<dbReference type="OrthoDB" id="7064268at2"/>
<keyword evidence="2" id="KW-1185">Reference proteome</keyword>
<evidence type="ECO:0008006" key="3">
    <source>
        <dbReference type="Google" id="ProtNLM"/>
    </source>
</evidence>
<organism evidence="1 2">
    <name type="scientific">Caballeronia mineralivorans PML1(12)</name>
    <dbReference type="NCBI Taxonomy" id="908627"/>
    <lineage>
        <taxon>Bacteria</taxon>
        <taxon>Pseudomonadati</taxon>
        <taxon>Pseudomonadota</taxon>
        <taxon>Betaproteobacteria</taxon>
        <taxon>Burkholderiales</taxon>
        <taxon>Burkholderiaceae</taxon>
        <taxon>Caballeronia</taxon>
    </lineage>
</organism>
<dbReference type="RefSeq" id="WP_047848129.1">
    <property type="nucleotide sequence ID" value="NZ_AEJF01000116.1"/>
</dbReference>
<proteinExistence type="predicted"/>
<evidence type="ECO:0000313" key="1">
    <source>
        <dbReference type="EMBL" id="KLU24821.1"/>
    </source>
</evidence>
<dbReference type="SUPFAM" id="SSF54427">
    <property type="entry name" value="NTF2-like"/>
    <property type="match status" value="1"/>
</dbReference>
<dbReference type="Gene3D" id="3.10.450.50">
    <property type="match status" value="1"/>
</dbReference>
<dbReference type="EMBL" id="AEJF01000116">
    <property type="protein sequence ID" value="KLU24821.1"/>
    <property type="molecule type" value="Genomic_DNA"/>
</dbReference>
<comment type="caution">
    <text evidence="1">The sequence shown here is derived from an EMBL/GenBank/DDBJ whole genome shotgun (WGS) entry which is preliminary data.</text>
</comment>
<gene>
    <name evidence="1" type="ORF">EOS_18625</name>
</gene>
<name>A0A0J1CWT4_9BURK</name>
<sequence length="118" mass="13045">MSNSTEQAEAATKQVLDHHLGAFAHGVEEILKDYDDRSALVTPNKTFRGREEITGFFKAFLDGADPAFWPAFKITSMSTVRDVAYLAWEAKPWVTLATDTLVVKDGKIAVQTFTSFSA</sequence>
<dbReference type="Proteomes" id="UP000035963">
    <property type="component" value="Unassembled WGS sequence"/>
</dbReference>
<protein>
    <recommendedName>
        <fullName evidence="3">SnoaL-like domain-containing protein</fullName>
    </recommendedName>
</protein>
<dbReference type="AlphaFoldDB" id="A0A0J1CWT4"/>
<dbReference type="PATRIC" id="fig|908627.4.peg.4165"/>
<dbReference type="InterPro" id="IPR032710">
    <property type="entry name" value="NTF2-like_dom_sf"/>
</dbReference>
<evidence type="ECO:0000313" key="2">
    <source>
        <dbReference type="Proteomes" id="UP000035963"/>
    </source>
</evidence>
<accession>A0A0J1CWT4</accession>